<dbReference type="Proteomes" id="UP001187531">
    <property type="component" value="Unassembled WGS sequence"/>
</dbReference>
<evidence type="ECO:0000256" key="6">
    <source>
        <dbReference type="ARBA" id="ARBA00023136"/>
    </source>
</evidence>
<evidence type="ECO:0000313" key="11">
    <source>
        <dbReference type="EMBL" id="KAK2724991.1"/>
    </source>
</evidence>
<name>A0AA88LIH2_ARTSF</name>
<dbReference type="SUPFAM" id="SSF81324">
    <property type="entry name" value="Voltage-gated potassium channels"/>
    <property type="match status" value="2"/>
</dbReference>
<feature type="transmembrane region" description="Helical" evidence="9">
    <location>
        <begin position="163"/>
        <end position="184"/>
    </location>
</feature>
<comment type="similarity">
    <text evidence="8">Belongs to the two pore domain potassium channel (TC 1.A.1.8) family.</text>
</comment>
<organism evidence="11 12">
    <name type="scientific">Artemia franciscana</name>
    <name type="common">Brine shrimp</name>
    <name type="synonym">Artemia sanfranciscana</name>
    <dbReference type="NCBI Taxonomy" id="6661"/>
    <lineage>
        <taxon>Eukaryota</taxon>
        <taxon>Metazoa</taxon>
        <taxon>Ecdysozoa</taxon>
        <taxon>Arthropoda</taxon>
        <taxon>Crustacea</taxon>
        <taxon>Branchiopoda</taxon>
        <taxon>Anostraca</taxon>
        <taxon>Artemiidae</taxon>
        <taxon>Artemia</taxon>
    </lineage>
</organism>
<dbReference type="GO" id="GO:0015271">
    <property type="term" value="F:outward rectifier potassium channel activity"/>
    <property type="evidence" value="ECO:0007669"/>
    <property type="project" value="TreeGrafter"/>
</dbReference>
<protein>
    <recommendedName>
        <fullName evidence="10">Potassium channel domain-containing protein</fullName>
    </recommendedName>
</protein>
<dbReference type="Gene3D" id="1.10.287.70">
    <property type="match status" value="1"/>
</dbReference>
<evidence type="ECO:0000256" key="7">
    <source>
        <dbReference type="ARBA" id="ARBA00023303"/>
    </source>
</evidence>
<feature type="transmembrane region" description="Helical" evidence="9">
    <location>
        <begin position="309"/>
        <end position="332"/>
    </location>
</feature>
<evidence type="ECO:0000256" key="1">
    <source>
        <dbReference type="ARBA" id="ARBA00004141"/>
    </source>
</evidence>
<evidence type="ECO:0000256" key="2">
    <source>
        <dbReference type="ARBA" id="ARBA00022448"/>
    </source>
</evidence>
<dbReference type="GO" id="GO:0030322">
    <property type="term" value="P:stabilization of membrane potential"/>
    <property type="evidence" value="ECO:0007669"/>
    <property type="project" value="TreeGrafter"/>
</dbReference>
<keyword evidence="5 8" id="KW-0406">Ion transport</keyword>
<evidence type="ECO:0000256" key="4">
    <source>
        <dbReference type="ARBA" id="ARBA00022989"/>
    </source>
</evidence>
<gene>
    <name evidence="11" type="ORF">QYM36_001442</name>
</gene>
<dbReference type="PANTHER" id="PTHR11003:SF142">
    <property type="entry name" value="POTASSIUM CHANNEL DOMAIN-CONTAINING PROTEIN"/>
    <property type="match status" value="1"/>
</dbReference>
<dbReference type="EMBL" id="JAVRJZ010000003">
    <property type="protein sequence ID" value="KAK2724991.1"/>
    <property type="molecule type" value="Genomic_DNA"/>
</dbReference>
<dbReference type="AlphaFoldDB" id="A0AA88LIH2"/>
<dbReference type="GO" id="GO:0005886">
    <property type="term" value="C:plasma membrane"/>
    <property type="evidence" value="ECO:0007669"/>
    <property type="project" value="TreeGrafter"/>
</dbReference>
<evidence type="ECO:0000256" key="3">
    <source>
        <dbReference type="ARBA" id="ARBA00022692"/>
    </source>
</evidence>
<dbReference type="InterPro" id="IPR003280">
    <property type="entry name" value="2pore_dom_K_chnl"/>
</dbReference>
<keyword evidence="4 9" id="KW-1133">Transmembrane helix</keyword>
<keyword evidence="3 8" id="KW-0812">Transmembrane</keyword>
<dbReference type="Pfam" id="PF07885">
    <property type="entry name" value="Ion_trans_2"/>
    <property type="match status" value="2"/>
</dbReference>
<feature type="transmembrane region" description="Helical" evidence="9">
    <location>
        <begin position="73"/>
        <end position="93"/>
    </location>
</feature>
<feature type="domain" description="Potassium channel" evidence="10">
    <location>
        <begin position="150"/>
        <end position="218"/>
    </location>
</feature>
<keyword evidence="7 8" id="KW-0407">Ion channel</keyword>
<feature type="domain" description="Potassium channel" evidence="10">
    <location>
        <begin position="264"/>
        <end position="332"/>
    </location>
</feature>
<proteinExistence type="inferred from homology"/>
<evidence type="ECO:0000259" key="10">
    <source>
        <dbReference type="Pfam" id="PF07885"/>
    </source>
</evidence>
<reference evidence="11" key="1">
    <citation type="submission" date="2023-07" db="EMBL/GenBank/DDBJ databases">
        <title>Chromosome-level genome assembly of Artemia franciscana.</title>
        <authorList>
            <person name="Jo E."/>
        </authorList>
    </citation>
    <scope>NUCLEOTIDE SEQUENCE</scope>
    <source>
        <tissue evidence="11">Whole body</tissue>
    </source>
</reference>
<evidence type="ECO:0000256" key="8">
    <source>
        <dbReference type="RuleBase" id="RU003857"/>
    </source>
</evidence>
<comment type="subcellular location">
    <subcellularLocation>
        <location evidence="1">Membrane</location>
        <topology evidence="1">Multi-pass membrane protein</topology>
    </subcellularLocation>
</comment>
<keyword evidence="12" id="KW-1185">Reference proteome</keyword>
<evidence type="ECO:0000313" key="12">
    <source>
        <dbReference type="Proteomes" id="UP001187531"/>
    </source>
</evidence>
<keyword evidence="2 8" id="KW-0813">Transport</keyword>
<dbReference type="GO" id="GO:0022841">
    <property type="term" value="F:potassium ion leak channel activity"/>
    <property type="evidence" value="ECO:0007669"/>
    <property type="project" value="TreeGrafter"/>
</dbReference>
<dbReference type="PANTHER" id="PTHR11003">
    <property type="entry name" value="POTASSIUM CHANNEL, SUBFAMILY K"/>
    <property type="match status" value="1"/>
</dbReference>
<accession>A0AA88LIH2</accession>
<comment type="caution">
    <text evidence="11">The sequence shown here is derived from an EMBL/GenBank/DDBJ whole genome shotgun (WGS) entry which is preliminary data.</text>
</comment>
<feature type="transmembrane region" description="Helical" evidence="9">
    <location>
        <begin position="190"/>
        <end position="210"/>
    </location>
</feature>
<dbReference type="PRINTS" id="PR01333">
    <property type="entry name" value="2POREKCHANEL"/>
</dbReference>
<sequence length="482" mass="55115">MHEGEDLLKTIPRSERSKTYNGDLLAPECVTEVISTEQNNRQKDQKSECRSFKWKVLKFCEIHPKTTTVLSRVLIFIFLVLFNGFGAQVFVWLEQSNEVQDYIEAKATFQDAKNSLIAFILNSSEYLNSGQVEEVLATYDKKLSISYEAGVNMYINETHEVNWSFINSAFFASTILTTVGYGHIAPATFWGKIFCICFALVGIPLTLVVLSDIGEAIAKIVSVCEKKLNKRKLKYKGLKQNKQCCRRLIRTGKRIWLVIFALLCLAIYLAIGSVFFMFSEGWSFLDSFYFCFITVTTIGFGDYVPAQTYHMLACTAYILVGLALTSAVIEMIRLRFIESLKKLKSSVNQLLELSNKMGTLVRKVRDQVMYGDGTIDINLINEMMKVQRQIDQVQAENGANPFDSIFDIPTQLLLGPQLSPSFLSLRSTDIEEYDNVEIKKHAPPLEWEHDWEDLWVRLESGEKVSYRLMKIAEDYKNKCQDK</sequence>
<evidence type="ECO:0000256" key="9">
    <source>
        <dbReference type="SAM" id="Phobius"/>
    </source>
</evidence>
<feature type="transmembrane region" description="Helical" evidence="9">
    <location>
        <begin position="255"/>
        <end position="278"/>
    </location>
</feature>
<keyword evidence="6 9" id="KW-0472">Membrane</keyword>
<dbReference type="InterPro" id="IPR013099">
    <property type="entry name" value="K_chnl_dom"/>
</dbReference>
<evidence type="ECO:0000256" key="5">
    <source>
        <dbReference type="ARBA" id="ARBA00023065"/>
    </source>
</evidence>